<keyword evidence="3" id="KW-1185">Reference proteome</keyword>
<comment type="caution">
    <text evidence="2">The sequence shown here is derived from an EMBL/GenBank/DDBJ whole genome shotgun (WGS) entry which is preliminary data.</text>
</comment>
<feature type="domain" description="PRC-barrel" evidence="1">
    <location>
        <begin position="108"/>
        <end position="147"/>
    </location>
</feature>
<dbReference type="Proteomes" id="UP000318521">
    <property type="component" value="Unassembled WGS sequence"/>
</dbReference>
<dbReference type="Pfam" id="PF05239">
    <property type="entry name" value="PRC"/>
    <property type="match status" value="1"/>
</dbReference>
<evidence type="ECO:0000313" key="2">
    <source>
        <dbReference type="EMBL" id="TSB45670.1"/>
    </source>
</evidence>
<protein>
    <recommendedName>
        <fullName evidence="1">PRC-barrel domain-containing protein</fullName>
    </recommendedName>
</protein>
<dbReference type="SUPFAM" id="SSF50346">
    <property type="entry name" value="PRC-barrel domain"/>
    <property type="match status" value="1"/>
</dbReference>
<name>A0A553ZW14_9BACI</name>
<accession>A0A553ZW14</accession>
<dbReference type="OrthoDB" id="1707618at2"/>
<dbReference type="InterPro" id="IPR011033">
    <property type="entry name" value="PRC_barrel-like_sf"/>
</dbReference>
<reference evidence="2 3" key="1">
    <citation type="submission" date="2019-07" db="EMBL/GenBank/DDBJ databases">
        <authorList>
            <person name="Park Y.J."/>
            <person name="Jeong S.E."/>
            <person name="Jung H.S."/>
        </authorList>
    </citation>
    <scope>NUCLEOTIDE SEQUENCE [LARGE SCALE GENOMIC DNA]</scope>
    <source>
        <strain evidence="3">P16(2019)</strain>
    </source>
</reference>
<dbReference type="AlphaFoldDB" id="A0A553ZW14"/>
<sequence>MNWANYVCSEGRCIRLRTFATVQGLPVVHTETGYEYGRVIDALLLDNHITGLLINMKGWLNRHQFLQMQHIFSIGEQAVMVQSETCFETCHSQPIYQESIHLVLGKPKLRGMELFSVRGDLLGLVEDVYFSDPLGMIEGYKVTDGLLADLTKGQHMLQGHHLVIGKERAILS</sequence>
<proteinExistence type="predicted"/>
<evidence type="ECO:0000259" key="1">
    <source>
        <dbReference type="Pfam" id="PF05239"/>
    </source>
</evidence>
<dbReference type="InterPro" id="IPR027275">
    <property type="entry name" value="PRC-brl_dom"/>
</dbReference>
<evidence type="ECO:0000313" key="3">
    <source>
        <dbReference type="Proteomes" id="UP000318521"/>
    </source>
</evidence>
<dbReference type="EMBL" id="VLXZ01000009">
    <property type="protein sequence ID" value="TSB45670.1"/>
    <property type="molecule type" value="Genomic_DNA"/>
</dbReference>
<organism evidence="2 3">
    <name type="scientific">Alkalicoccobacillus porphyridii</name>
    <dbReference type="NCBI Taxonomy" id="2597270"/>
    <lineage>
        <taxon>Bacteria</taxon>
        <taxon>Bacillati</taxon>
        <taxon>Bacillota</taxon>
        <taxon>Bacilli</taxon>
        <taxon>Bacillales</taxon>
        <taxon>Bacillaceae</taxon>
        <taxon>Alkalicoccobacillus</taxon>
    </lineage>
</organism>
<gene>
    <name evidence="2" type="ORF">FN960_14360</name>
</gene>